<reference evidence="2" key="1">
    <citation type="journal article" date="2020" name="Stud. Mycol.">
        <title>101 Dothideomycetes genomes: a test case for predicting lifestyles and emergence of pathogens.</title>
        <authorList>
            <person name="Haridas S."/>
            <person name="Albert R."/>
            <person name="Binder M."/>
            <person name="Bloem J."/>
            <person name="Labutti K."/>
            <person name="Salamov A."/>
            <person name="Andreopoulos B."/>
            <person name="Baker S."/>
            <person name="Barry K."/>
            <person name="Bills G."/>
            <person name="Bluhm B."/>
            <person name="Cannon C."/>
            <person name="Castanera R."/>
            <person name="Culley D."/>
            <person name="Daum C."/>
            <person name="Ezra D."/>
            <person name="Gonzalez J."/>
            <person name="Henrissat B."/>
            <person name="Kuo A."/>
            <person name="Liang C."/>
            <person name="Lipzen A."/>
            <person name="Lutzoni F."/>
            <person name="Magnuson J."/>
            <person name="Mondo S."/>
            <person name="Nolan M."/>
            <person name="Ohm R."/>
            <person name="Pangilinan J."/>
            <person name="Park H.-J."/>
            <person name="Ramirez L."/>
            <person name="Alfaro M."/>
            <person name="Sun H."/>
            <person name="Tritt A."/>
            <person name="Yoshinaga Y."/>
            <person name="Zwiers L.-H."/>
            <person name="Turgeon B."/>
            <person name="Goodwin S."/>
            <person name="Spatafora J."/>
            <person name="Crous P."/>
            <person name="Grigoriev I."/>
        </authorList>
    </citation>
    <scope>NUCLEOTIDE SEQUENCE</scope>
    <source>
        <strain evidence="2">CBS 122368</strain>
    </source>
</reference>
<dbReference type="EMBL" id="ML987202">
    <property type="protein sequence ID" value="KAF2244720.1"/>
    <property type="molecule type" value="Genomic_DNA"/>
</dbReference>
<dbReference type="Proteomes" id="UP000800094">
    <property type="component" value="Unassembled WGS sequence"/>
</dbReference>
<dbReference type="GeneID" id="54587130"/>
<proteinExistence type="predicted"/>
<dbReference type="AlphaFoldDB" id="A0A6A6I561"/>
<dbReference type="RefSeq" id="XP_033679724.1">
    <property type="nucleotide sequence ID" value="XM_033833800.1"/>
</dbReference>
<evidence type="ECO:0000256" key="1">
    <source>
        <dbReference type="SAM" id="MobiDB-lite"/>
    </source>
</evidence>
<keyword evidence="3" id="KW-1185">Reference proteome</keyword>
<sequence>MGAFLSTILPKSRRPSRNGALQAQQQEACRPRQTSHEAHPNEHITARNSVTSALHALPTELLLEVHAYIVPHVVTPRVSLHHHQMALRATCRRFHAILPGSDSPTQHWTMWDRRAYSHMLRQASFRTLCAEERQGLLADEKIVCCICRAAHAKRCFTPSERKKDPEKRICIGASGILQICPHNRVTYAGLLLQPISIRCNSAHPSTNTGPSLVRVRETEDAGRREIKVEVALPLCEMQVMWGKEKKGKGKEKLGLKCKVLDGLRKANWSVCPHLHTRFAVEWLPPLMDQNVALLEALPGWHDCSLRCGWGRWCPKHEDRKWPTITCSARNCDTRITLTRENRWDVSGVRGTECVFLKTERYLGELRGADDAKWMAQIVEASRLDEDKFLKLQEIEEGGVEHDGYGDGWEKLGRAFVKRRGEGVQDWEYR</sequence>
<organism evidence="2 3">
    <name type="scientific">Trematosphaeria pertusa</name>
    <dbReference type="NCBI Taxonomy" id="390896"/>
    <lineage>
        <taxon>Eukaryota</taxon>
        <taxon>Fungi</taxon>
        <taxon>Dikarya</taxon>
        <taxon>Ascomycota</taxon>
        <taxon>Pezizomycotina</taxon>
        <taxon>Dothideomycetes</taxon>
        <taxon>Pleosporomycetidae</taxon>
        <taxon>Pleosporales</taxon>
        <taxon>Massarineae</taxon>
        <taxon>Trematosphaeriaceae</taxon>
        <taxon>Trematosphaeria</taxon>
    </lineage>
</organism>
<dbReference type="OrthoDB" id="3792649at2759"/>
<name>A0A6A6I561_9PLEO</name>
<evidence type="ECO:0000313" key="2">
    <source>
        <dbReference type="EMBL" id="KAF2244720.1"/>
    </source>
</evidence>
<evidence type="ECO:0008006" key="4">
    <source>
        <dbReference type="Google" id="ProtNLM"/>
    </source>
</evidence>
<protein>
    <recommendedName>
        <fullName evidence="4">F-box domain-containing protein</fullName>
    </recommendedName>
</protein>
<gene>
    <name evidence="2" type="ORF">BU26DRAFT_568725</name>
</gene>
<accession>A0A6A6I561</accession>
<feature type="region of interest" description="Disordered" evidence="1">
    <location>
        <begin position="1"/>
        <end position="23"/>
    </location>
</feature>
<evidence type="ECO:0000313" key="3">
    <source>
        <dbReference type="Proteomes" id="UP000800094"/>
    </source>
</evidence>